<evidence type="ECO:0000313" key="10">
    <source>
        <dbReference type="EMBL" id="SCV68094.1"/>
    </source>
</evidence>
<dbReference type="OrthoDB" id="10250191at2759"/>
<gene>
    <name evidence="10" type="ORF">BQ2448_215</name>
</gene>
<dbReference type="CDD" id="cd09135">
    <property type="entry name" value="PLDc_PGS1_euk_1"/>
    <property type="match status" value="1"/>
</dbReference>
<keyword evidence="6 7" id="KW-1208">Phospholipid metabolism</keyword>
<protein>
    <recommendedName>
        <fullName evidence="7">CDP-diacylglycerol--glycerol-3-phosphate 3-phosphatidyltransferase</fullName>
        <ecNumber evidence="7">2.7.8.5</ecNumber>
    </recommendedName>
</protein>
<dbReference type="PANTHER" id="PTHR12586:SF1">
    <property type="entry name" value="CDP-DIACYLGLYCEROL--GLYCEROL-3-PHOSPHATE 3-PHOSPHATIDYLTRANSFERASE, MITOCHONDRIAL"/>
    <property type="match status" value="1"/>
</dbReference>
<organism evidence="10 11">
    <name type="scientific">Microbotryum intermedium</name>
    <dbReference type="NCBI Taxonomy" id="269621"/>
    <lineage>
        <taxon>Eukaryota</taxon>
        <taxon>Fungi</taxon>
        <taxon>Dikarya</taxon>
        <taxon>Basidiomycota</taxon>
        <taxon>Pucciniomycotina</taxon>
        <taxon>Microbotryomycetes</taxon>
        <taxon>Microbotryales</taxon>
        <taxon>Microbotryaceae</taxon>
        <taxon>Microbotryum</taxon>
    </lineage>
</organism>
<dbReference type="UniPathway" id="UPA00084">
    <property type="reaction ID" value="UER00503"/>
</dbReference>
<dbReference type="EMBL" id="FMSP01000003">
    <property type="protein sequence ID" value="SCV68094.1"/>
    <property type="molecule type" value="Genomic_DNA"/>
</dbReference>
<dbReference type="STRING" id="269621.A0A238F899"/>
<keyword evidence="2 7" id="KW-0808">Transferase</keyword>
<evidence type="ECO:0000313" key="11">
    <source>
        <dbReference type="Proteomes" id="UP000198372"/>
    </source>
</evidence>
<keyword evidence="9" id="KW-0732">Signal</keyword>
<dbReference type="InterPro" id="IPR016270">
    <property type="entry name" value="PGS1"/>
</dbReference>
<evidence type="ECO:0000256" key="3">
    <source>
        <dbReference type="ARBA" id="ARBA00022737"/>
    </source>
</evidence>
<keyword evidence="7" id="KW-0496">Mitochondrion</keyword>
<dbReference type="PANTHER" id="PTHR12586">
    <property type="entry name" value="CDP-DIACYLGLYCEROL--SERINE O-PHOSPHATIDYLTRANSFERASE"/>
    <property type="match status" value="1"/>
</dbReference>
<keyword evidence="7" id="KW-0547">Nucleotide-binding</keyword>
<evidence type="ECO:0000256" key="7">
    <source>
        <dbReference type="RuleBase" id="RU365024"/>
    </source>
</evidence>
<dbReference type="SUPFAM" id="SSF56024">
    <property type="entry name" value="Phospholipase D/nuclease"/>
    <property type="match status" value="1"/>
</dbReference>
<dbReference type="AlphaFoldDB" id="A0A238F899"/>
<dbReference type="EC" id="2.7.8.5" evidence="7"/>
<evidence type="ECO:0000256" key="6">
    <source>
        <dbReference type="ARBA" id="ARBA00023264"/>
    </source>
</evidence>
<keyword evidence="7" id="KW-0067">ATP-binding</keyword>
<evidence type="ECO:0000256" key="2">
    <source>
        <dbReference type="ARBA" id="ARBA00022679"/>
    </source>
</evidence>
<feature type="chain" id="PRO_5013099424" description="CDP-diacylglycerol--glycerol-3-phosphate 3-phosphatidyltransferase" evidence="9">
    <location>
        <begin position="18"/>
        <end position="569"/>
    </location>
</feature>
<sequence length="569" mass="63730">MLARHVLHLAAVNAAAGVRTVVPSVAAAVRRRPVCTATAPSRSARRGGAARHPAFEDLSIELEDLPEFPTRAEQVRILSEPAFFYQTLLHRISLAKHRIFIASLYVGKEETQLVQALHDALKRTPTLNLVLLVDYLRSTRELPRPSSATLLGSLAAAFPKQVELRLYHTPNLVGWRKKLVPRRFDEGWGLQHIKCYGFDDTVIMSGANLSNDYFTNRQDRYMEFTSHAPLADYFSLLLERISSFSYLATATDTSTQHPALDIRWPSSNIGSSPIENAPSSSKDLRLAAGDSIRTLTTKRASRFPSDRAHPSSTRAGPPFDTSVRPVIQMGLFDVKQETDMVVPSIFRTANALATAPGGAATTLNWTSGYFSVHERYKAMALSCKASVQIVAASPEANGFHNSRGVSKYIPPAYTYLQHQFYEQMVEQSQRRNRESHIELREWKRQGWTYHAKGIWLTPSLTSSTRFPHNHSSKSDYNDLDGWMRHTHPEPPWLTVIGSSNYGSRSASRDLEANVLLTTSSPHLRKALGKELEVLRTYAIDLVDDELFARKDRVVPWGVKIAAKVIEDML</sequence>
<keyword evidence="11" id="KW-1185">Reference proteome</keyword>
<keyword evidence="5 7" id="KW-0594">Phospholipid biosynthesis</keyword>
<comment type="pathway">
    <text evidence="7">Phospholipid metabolism; phosphatidylglycerol biosynthesis; phosphatidylglycerol from CDP-diacylglycerol: step 1/2.</text>
</comment>
<comment type="function">
    <text evidence="7">Functions in the biosynthesis of the anionic phospholipids phosphatidylglycerol and cardiolipin.</text>
</comment>
<dbReference type="Gene3D" id="3.30.870.10">
    <property type="entry name" value="Endonuclease Chain A"/>
    <property type="match status" value="2"/>
</dbReference>
<feature type="signal peptide" evidence="9">
    <location>
        <begin position="1"/>
        <end position="17"/>
    </location>
</feature>
<keyword evidence="1 7" id="KW-0444">Lipid biosynthesis</keyword>
<accession>A0A238F899</accession>
<keyword evidence="4 7" id="KW-0443">Lipid metabolism</keyword>
<dbReference type="GO" id="GO:0008444">
    <property type="term" value="F:CDP-diacylglycerol-glycerol-3-phosphate 3-phosphatidyltransferase activity"/>
    <property type="evidence" value="ECO:0007669"/>
    <property type="project" value="UniProtKB-EC"/>
</dbReference>
<comment type="catalytic activity">
    <reaction evidence="7">
        <text>a CDP-1,2-diacyl-sn-glycerol + sn-glycerol 3-phosphate = a 1,2-diacyl-sn-glycero-3-phospho-(1'-sn-glycero-3'-phosphate) + CMP + H(+)</text>
        <dbReference type="Rhea" id="RHEA:12593"/>
        <dbReference type="ChEBI" id="CHEBI:15378"/>
        <dbReference type="ChEBI" id="CHEBI:57597"/>
        <dbReference type="ChEBI" id="CHEBI:58332"/>
        <dbReference type="ChEBI" id="CHEBI:60110"/>
        <dbReference type="ChEBI" id="CHEBI:60377"/>
        <dbReference type="EC" id="2.7.8.5"/>
    </reaction>
</comment>
<name>A0A238F899_9BASI</name>
<dbReference type="GO" id="GO:0005739">
    <property type="term" value="C:mitochondrion"/>
    <property type="evidence" value="ECO:0007669"/>
    <property type="project" value="UniProtKB-SubCell"/>
</dbReference>
<dbReference type="CDD" id="cd09137">
    <property type="entry name" value="PLDc_PGS1_euk_2"/>
    <property type="match status" value="1"/>
</dbReference>
<evidence type="ECO:0000256" key="4">
    <source>
        <dbReference type="ARBA" id="ARBA00023098"/>
    </source>
</evidence>
<evidence type="ECO:0000256" key="5">
    <source>
        <dbReference type="ARBA" id="ARBA00023209"/>
    </source>
</evidence>
<comment type="similarity">
    <text evidence="7">Belongs to the CDP-alcohol phosphatidyltransferase class-II family.</text>
</comment>
<dbReference type="Proteomes" id="UP000198372">
    <property type="component" value="Unassembled WGS sequence"/>
</dbReference>
<evidence type="ECO:0000256" key="9">
    <source>
        <dbReference type="SAM" id="SignalP"/>
    </source>
</evidence>
<dbReference type="GO" id="GO:0005524">
    <property type="term" value="F:ATP binding"/>
    <property type="evidence" value="ECO:0007669"/>
    <property type="project" value="UniProtKB-KW"/>
</dbReference>
<evidence type="ECO:0000256" key="8">
    <source>
        <dbReference type="SAM" id="MobiDB-lite"/>
    </source>
</evidence>
<feature type="region of interest" description="Disordered" evidence="8">
    <location>
        <begin position="298"/>
        <end position="320"/>
    </location>
</feature>
<dbReference type="GO" id="GO:0032049">
    <property type="term" value="P:cardiolipin biosynthetic process"/>
    <property type="evidence" value="ECO:0007669"/>
    <property type="project" value="InterPro"/>
</dbReference>
<keyword evidence="3" id="KW-0677">Repeat</keyword>
<comment type="subcellular location">
    <subcellularLocation>
        <location evidence="7">Mitochondrion</location>
    </subcellularLocation>
</comment>
<proteinExistence type="inferred from homology"/>
<reference evidence="11" key="1">
    <citation type="submission" date="2016-09" db="EMBL/GenBank/DDBJ databases">
        <authorList>
            <person name="Jeantristanb JTB J.-T."/>
            <person name="Ricardo R."/>
        </authorList>
    </citation>
    <scope>NUCLEOTIDE SEQUENCE [LARGE SCALE GENOMIC DNA]</scope>
</reference>
<evidence type="ECO:0000256" key="1">
    <source>
        <dbReference type="ARBA" id="ARBA00022516"/>
    </source>
</evidence>